<dbReference type="Proteomes" id="UP001258315">
    <property type="component" value="Unassembled WGS sequence"/>
</dbReference>
<dbReference type="Gene3D" id="2.70.70.10">
    <property type="entry name" value="Glucose Permease (Domain IIA)"/>
    <property type="match status" value="1"/>
</dbReference>
<feature type="coiled-coil region" evidence="2">
    <location>
        <begin position="158"/>
        <end position="266"/>
    </location>
</feature>
<proteinExistence type="predicted"/>
<keyword evidence="1 3" id="KW-0732">Signal</keyword>
<feature type="signal peptide" evidence="3">
    <location>
        <begin position="1"/>
        <end position="21"/>
    </location>
</feature>
<accession>A0ABU3GXJ9</accession>
<dbReference type="CDD" id="cd12797">
    <property type="entry name" value="M23_peptidase"/>
    <property type="match status" value="1"/>
</dbReference>
<evidence type="ECO:0000256" key="3">
    <source>
        <dbReference type="SAM" id="SignalP"/>
    </source>
</evidence>
<sequence>MKFLKLVLILVCALFAFESYAQSSADLKRKRERLNNELEDLNREYQETLKNKKATIKQLNILKAQISLREEKINTVNSEIRLLNGQINENTNTVHTLQGQLEQLKKEYAAMVVFAYHNKSAYNKLMFVFASTDFNQAYKRLKYLQQFGTYRERQAASIQGTQKDLNVKINQLDRTKNEKSNLLQEQKKEKETLGKEQNNQAAVVQDLSKQEGTLKKQQRTLMAQRRQIDRQIQATIAREVAAARRKAEAEARAEAARQAALAANKARAENKSAAEIAEAAKPKPITRSTVTEALTATPEAAKLNNDFMGNKGLLPWPVATGQITQDFGPYVSDGIRNDNHGIDIRTSSGATARAVFEGTVISINDISGTYMVLIRHGSFITAYANLKSVSVSDGQKVNTRQAIGSVATDPFTGETVIHFELNKAGAIINPKTWLASQ</sequence>
<feature type="chain" id="PRO_5046000347" evidence="3">
    <location>
        <begin position="22"/>
        <end position="437"/>
    </location>
</feature>
<evidence type="ECO:0000256" key="2">
    <source>
        <dbReference type="SAM" id="Coils"/>
    </source>
</evidence>
<dbReference type="RefSeq" id="WP_311951865.1">
    <property type="nucleotide sequence ID" value="NZ_JAVLVU010000001.1"/>
</dbReference>
<dbReference type="SUPFAM" id="SSF51261">
    <property type="entry name" value="Duplicated hybrid motif"/>
    <property type="match status" value="1"/>
</dbReference>
<keyword evidence="6" id="KW-1185">Reference proteome</keyword>
<protein>
    <submittedName>
        <fullName evidence="5">Septal ring factor EnvC (AmiA/AmiB activator)</fullName>
    </submittedName>
</protein>
<gene>
    <name evidence="5" type="ORF">QE417_003564</name>
</gene>
<feature type="coiled-coil region" evidence="2">
    <location>
        <begin position="17"/>
        <end position="62"/>
    </location>
</feature>
<evidence type="ECO:0000256" key="1">
    <source>
        <dbReference type="ARBA" id="ARBA00022729"/>
    </source>
</evidence>
<feature type="domain" description="M23ase beta-sheet core" evidence="4">
    <location>
        <begin position="339"/>
        <end position="430"/>
    </location>
</feature>
<reference evidence="6" key="1">
    <citation type="submission" date="2023-07" db="EMBL/GenBank/DDBJ databases">
        <title>Functional and genomic diversity of the sorghum phyllosphere microbiome.</title>
        <authorList>
            <person name="Shade A."/>
        </authorList>
    </citation>
    <scope>NUCLEOTIDE SEQUENCE [LARGE SCALE GENOMIC DNA]</scope>
    <source>
        <strain evidence="6">SORGH_AS_0422</strain>
    </source>
</reference>
<evidence type="ECO:0000313" key="6">
    <source>
        <dbReference type="Proteomes" id="UP001258315"/>
    </source>
</evidence>
<evidence type="ECO:0000259" key="4">
    <source>
        <dbReference type="Pfam" id="PF01551"/>
    </source>
</evidence>
<dbReference type="EMBL" id="JAVLVU010000001">
    <property type="protein sequence ID" value="MDT3404492.1"/>
    <property type="molecule type" value="Genomic_DNA"/>
</dbReference>
<comment type="caution">
    <text evidence="5">The sequence shown here is derived from an EMBL/GenBank/DDBJ whole genome shotgun (WGS) entry which is preliminary data.</text>
</comment>
<dbReference type="InterPro" id="IPR016047">
    <property type="entry name" value="M23ase_b-sheet_dom"/>
</dbReference>
<dbReference type="InterPro" id="IPR050570">
    <property type="entry name" value="Cell_wall_metabolism_enzyme"/>
</dbReference>
<dbReference type="Gene3D" id="6.10.250.3150">
    <property type="match status" value="1"/>
</dbReference>
<evidence type="ECO:0000313" key="5">
    <source>
        <dbReference type="EMBL" id="MDT3404492.1"/>
    </source>
</evidence>
<dbReference type="Pfam" id="PF01551">
    <property type="entry name" value="Peptidase_M23"/>
    <property type="match status" value="1"/>
</dbReference>
<keyword evidence="2" id="KW-0175">Coiled coil</keyword>
<organism evidence="5 6">
    <name type="scientific">Mucilaginibacter terrae</name>
    <dbReference type="NCBI Taxonomy" id="1955052"/>
    <lineage>
        <taxon>Bacteria</taxon>
        <taxon>Pseudomonadati</taxon>
        <taxon>Bacteroidota</taxon>
        <taxon>Sphingobacteriia</taxon>
        <taxon>Sphingobacteriales</taxon>
        <taxon>Sphingobacteriaceae</taxon>
        <taxon>Mucilaginibacter</taxon>
    </lineage>
</organism>
<dbReference type="InterPro" id="IPR011055">
    <property type="entry name" value="Dup_hybrid_motif"/>
</dbReference>
<name>A0ABU3GXJ9_9SPHI</name>
<dbReference type="PANTHER" id="PTHR21666">
    <property type="entry name" value="PEPTIDASE-RELATED"/>
    <property type="match status" value="1"/>
</dbReference>
<dbReference type="PANTHER" id="PTHR21666:SF289">
    <property type="entry name" value="L-ALA--D-GLU ENDOPEPTIDASE"/>
    <property type="match status" value="1"/>
</dbReference>